<feature type="transmembrane region" description="Helical" evidence="1">
    <location>
        <begin position="340"/>
        <end position="367"/>
    </location>
</feature>
<keyword evidence="1" id="KW-1133">Transmembrane helix</keyword>
<organism evidence="2 3">
    <name type="scientific">Actinomyces oris</name>
    <dbReference type="NCBI Taxonomy" id="544580"/>
    <lineage>
        <taxon>Bacteria</taxon>
        <taxon>Bacillati</taxon>
        <taxon>Actinomycetota</taxon>
        <taxon>Actinomycetes</taxon>
        <taxon>Actinomycetales</taxon>
        <taxon>Actinomycetaceae</taxon>
        <taxon>Actinomyces</taxon>
    </lineage>
</organism>
<feature type="transmembrane region" description="Helical" evidence="1">
    <location>
        <begin position="458"/>
        <end position="479"/>
    </location>
</feature>
<feature type="transmembrane region" description="Helical" evidence="1">
    <location>
        <begin position="38"/>
        <end position="59"/>
    </location>
</feature>
<dbReference type="EMBL" id="JAXBCZ010000001">
    <property type="protein sequence ID" value="MEA1304329.1"/>
    <property type="molecule type" value="Genomic_DNA"/>
</dbReference>
<dbReference type="RefSeq" id="WP_081385665.1">
    <property type="nucleotide sequence ID" value="NZ_JAXBCZ010000001.1"/>
</dbReference>
<reference evidence="2 3" key="1">
    <citation type="submission" date="2023-06" db="EMBL/GenBank/DDBJ databases">
        <title>Actinomyces orist ORNL 0101 HMT-893 genome.</title>
        <authorList>
            <person name="Johnston C.D."/>
            <person name="Chen T."/>
            <person name="Dewhirst F.E."/>
        </authorList>
    </citation>
    <scope>NUCLEOTIDE SEQUENCE [LARGE SCALE GENOMIC DNA]</scope>
    <source>
        <strain evidence="2 3">ORNL 0101</strain>
    </source>
</reference>
<evidence type="ECO:0000313" key="3">
    <source>
        <dbReference type="Proteomes" id="UP001289581"/>
    </source>
</evidence>
<feature type="transmembrane region" description="Helical" evidence="1">
    <location>
        <begin position="79"/>
        <end position="100"/>
    </location>
</feature>
<evidence type="ECO:0000256" key="1">
    <source>
        <dbReference type="SAM" id="Phobius"/>
    </source>
</evidence>
<feature type="transmembrane region" description="Helical" evidence="1">
    <location>
        <begin position="121"/>
        <end position="148"/>
    </location>
</feature>
<gene>
    <name evidence="2" type="ORF">QU665_04455</name>
</gene>
<feature type="transmembrane region" description="Helical" evidence="1">
    <location>
        <begin position="244"/>
        <end position="269"/>
    </location>
</feature>
<comment type="caution">
    <text evidence="2">The sequence shown here is derived from an EMBL/GenBank/DDBJ whole genome shotgun (WGS) entry which is preliminary data.</text>
</comment>
<proteinExistence type="predicted"/>
<feature type="transmembrane region" description="Helical" evidence="1">
    <location>
        <begin position="160"/>
        <end position="180"/>
    </location>
</feature>
<feature type="transmembrane region" description="Helical" evidence="1">
    <location>
        <begin position="532"/>
        <end position="554"/>
    </location>
</feature>
<feature type="transmembrane region" description="Helical" evidence="1">
    <location>
        <begin position="412"/>
        <end position="438"/>
    </location>
</feature>
<accession>A0AAW9KXK1</accession>
<dbReference type="Proteomes" id="UP001289581">
    <property type="component" value="Unassembled WGS sequence"/>
</dbReference>
<keyword evidence="1" id="KW-0472">Membrane</keyword>
<keyword evidence="3" id="KW-1185">Reference proteome</keyword>
<feature type="transmembrane region" description="Helical" evidence="1">
    <location>
        <begin position="486"/>
        <end position="512"/>
    </location>
</feature>
<sequence>MSTVVRPQTRVKAQGKAEVRVGLWDLVRAEITRSRRTFTWGVIGATLIFTVHTIILANASVSSGVVKEIQWNGNALAWMHMYAGAFAVPLGLLTGAMAQWREQRWRQGGTAWRAVAPRRVAAARIVVLSLSALACQVALVAPVVGHALIVGNGWGPWDRYLLFATYMWIVVTGACAWGMAAFHVLRVVSVGVAPVLGFVWSVVGVAQAERSDWWMLPWAWTARVPLPLLGVHGNSVLLEEGSPVWGYSLLPGFLLTSGLTLIGVGLAFLCGAPGGAGSSTSLVSWLSRLLPGKDLDDGVLPGAGSDQALAQAPLSPPRGTPAFRATPATRMARIPGTRSTVLAMAGVLPWIVWVVLAALLLACLGAIRLAYPPDYGQILLELVGVPVAAAITGITVWGRLQPAWRTLITRRGVCGILVSTTVLSALFLIPVLVVSWIVTVLGDTLTRTDPNLPAVTGPVYGLMVMPAVAFMIAAVSLAVALSTRIVVAIVLNIILVVIGLLIGGNEIMAATWLWRLAPWGWMSVAHQFPGRWLMIVGLSLLIGSVAMGTAIVGARRAAIRN</sequence>
<dbReference type="AlphaFoldDB" id="A0AAW9KXK1"/>
<protein>
    <recommendedName>
        <fullName evidence="4">Lantibiotic ABC transporter permease</fullName>
    </recommendedName>
</protein>
<name>A0AAW9KXK1_9ACTO</name>
<evidence type="ECO:0000313" key="2">
    <source>
        <dbReference type="EMBL" id="MEA1304329.1"/>
    </source>
</evidence>
<feature type="transmembrane region" description="Helical" evidence="1">
    <location>
        <begin position="379"/>
        <end position="400"/>
    </location>
</feature>
<evidence type="ECO:0008006" key="4">
    <source>
        <dbReference type="Google" id="ProtNLM"/>
    </source>
</evidence>
<keyword evidence="1" id="KW-0812">Transmembrane</keyword>
<feature type="transmembrane region" description="Helical" evidence="1">
    <location>
        <begin position="187"/>
        <end position="208"/>
    </location>
</feature>